<evidence type="ECO:0000313" key="1">
    <source>
        <dbReference type="EMBL" id="QCE15049.1"/>
    </source>
</evidence>
<dbReference type="EMBL" id="CP039355">
    <property type="protein sequence ID" value="QCE15049.1"/>
    <property type="molecule type" value="Genomic_DNA"/>
</dbReference>
<reference evidence="1 2" key="1">
    <citation type="submission" date="2019-04" db="EMBL/GenBank/DDBJ databases">
        <title>An improved genome assembly and genetic linkage map for asparagus bean, Vigna unguiculata ssp. sesquipedialis.</title>
        <authorList>
            <person name="Xia Q."/>
            <person name="Zhang R."/>
            <person name="Dong Y."/>
        </authorList>
    </citation>
    <scope>NUCLEOTIDE SEQUENCE [LARGE SCALE GENOMIC DNA]</scope>
    <source>
        <tissue evidence="1">Leaf</tissue>
    </source>
</reference>
<accession>A0A4D6NRC7</accession>
<name>A0A4D6NRC7_VIGUN</name>
<keyword evidence="2" id="KW-1185">Reference proteome</keyword>
<sequence length="133" mass="15287">MATTSTSLDDNLKIPFAASTYKPQLVEHVRETCYGPHSVTPEGNLLGPIRTSHNSHTHTGNTHQFEPQLKECHMFTLYLEPQLKGCHSESQLKGCHSEPQLKECHVFTLYLEPQLKGYHFKPQLKECYRKFHP</sequence>
<dbReference type="AlphaFoldDB" id="A0A4D6NRC7"/>
<protein>
    <submittedName>
        <fullName evidence="1">Uncharacterized protein</fullName>
    </submittedName>
</protein>
<gene>
    <name evidence="1" type="ORF">DEO72_LG11g2057</name>
</gene>
<organism evidence="1 2">
    <name type="scientific">Vigna unguiculata</name>
    <name type="common">Cowpea</name>
    <dbReference type="NCBI Taxonomy" id="3917"/>
    <lineage>
        <taxon>Eukaryota</taxon>
        <taxon>Viridiplantae</taxon>
        <taxon>Streptophyta</taxon>
        <taxon>Embryophyta</taxon>
        <taxon>Tracheophyta</taxon>
        <taxon>Spermatophyta</taxon>
        <taxon>Magnoliopsida</taxon>
        <taxon>eudicotyledons</taxon>
        <taxon>Gunneridae</taxon>
        <taxon>Pentapetalae</taxon>
        <taxon>rosids</taxon>
        <taxon>fabids</taxon>
        <taxon>Fabales</taxon>
        <taxon>Fabaceae</taxon>
        <taxon>Papilionoideae</taxon>
        <taxon>50 kb inversion clade</taxon>
        <taxon>NPAAA clade</taxon>
        <taxon>indigoferoid/millettioid clade</taxon>
        <taxon>Phaseoleae</taxon>
        <taxon>Vigna</taxon>
    </lineage>
</organism>
<proteinExistence type="predicted"/>
<dbReference type="Proteomes" id="UP000501690">
    <property type="component" value="Linkage Group LG11"/>
</dbReference>
<evidence type="ECO:0000313" key="2">
    <source>
        <dbReference type="Proteomes" id="UP000501690"/>
    </source>
</evidence>